<reference evidence="1 2" key="1">
    <citation type="submission" date="2015-03" db="EMBL/GenBank/DDBJ databases">
        <authorList>
            <person name="Murphy D."/>
        </authorList>
    </citation>
    <scope>NUCLEOTIDE SEQUENCE [LARGE SCALE GENOMIC DNA]</scope>
    <source>
        <strain evidence="1 2">KMM 520</strain>
    </source>
</reference>
<organism evidence="1">
    <name type="scientific">Pseudoalteromonas translucida KMM 520</name>
    <dbReference type="NCBI Taxonomy" id="1315283"/>
    <lineage>
        <taxon>Bacteria</taxon>
        <taxon>Pseudomonadati</taxon>
        <taxon>Pseudomonadota</taxon>
        <taxon>Gammaproteobacteria</taxon>
        <taxon>Alteromonadales</taxon>
        <taxon>Pseudoalteromonadaceae</taxon>
        <taxon>Pseudoalteromonas</taxon>
    </lineage>
</organism>
<name>A0A0U2WXK4_9GAMM</name>
<dbReference type="PATRIC" id="fig|1315283.4.peg.1625"/>
<evidence type="ECO:0000313" key="1">
    <source>
        <dbReference type="EMBL" id="ALS33032.1"/>
    </source>
</evidence>
<sequence length="40" mass="4686">MYAEQLGSVKKAKFSRFFHQSIGVIDFSLIKPRNYNHKSL</sequence>
<dbReference type="EMBL" id="CP011034">
    <property type="protein sequence ID" value="ALS33032.1"/>
    <property type="molecule type" value="Genomic_DNA"/>
</dbReference>
<protein>
    <submittedName>
        <fullName evidence="1">Uncharacterized protein</fullName>
    </submittedName>
</protein>
<proteinExistence type="predicted"/>
<dbReference type="AlphaFoldDB" id="A0A0U2WXK4"/>
<gene>
    <name evidence="1" type="ORF">PTRA_a1886</name>
</gene>
<accession>A0A0U2WXK4</accession>
<evidence type="ECO:0000313" key="2">
    <source>
        <dbReference type="Proteomes" id="UP000065261"/>
    </source>
</evidence>
<dbReference type="Proteomes" id="UP000065261">
    <property type="component" value="Chromosome I"/>
</dbReference>
<dbReference type="KEGG" id="ptn:PTRA_a1886"/>